<reference evidence="1 2" key="1">
    <citation type="submission" date="2019-03" db="EMBL/GenBank/DDBJ databases">
        <title>Cohnella endophytica sp. nov., a novel endophytic bacterium isolated from bark of Sonneratia apetala.</title>
        <authorList>
            <person name="Tuo L."/>
        </authorList>
    </citation>
    <scope>NUCLEOTIDE SEQUENCE [LARGE SCALE GENOMIC DNA]</scope>
    <source>
        <strain evidence="1 2">CCTCC AB 208254</strain>
    </source>
</reference>
<name>A0A4Y8M983_9BACL</name>
<dbReference type="SUPFAM" id="SSF109854">
    <property type="entry name" value="DinB/YfiT-like putative metalloenzymes"/>
    <property type="match status" value="1"/>
</dbReference>
<dbReference type="EMBL" id="SOMN01000001">
    <property type="protein sequence ID" value="TFE31649.1"/>
    <property type="molecule type" value="Genomic_DNA"/>
</dbReference>
<dbReference type="Pfam" id="PF07609">
    <property type="entry name" value="DUF1572"/>
    <property type="match status" value="1"/>
</dbReference>
<gene>
    <name evidence="1" type="ORF">E2980_00795</name>
</gene>
<comment type="caution">
    <text evidence="1">The sequence shown here is derived from an EMBL/GenBank/DDBJ whole genome shotgun (WGS) entry which is preliminary data.</text>
</comment>
<dbReference type="Gene3D" id="1.20.120.450">
    <property type="entry name" value="dinb family like domain"/>
    <property type="match status" value="1"/>
</dbReference>
<dbReference type="InterPro" id="IPR011466">
    <property type="entry name" value="DUF1572"/>
</dbReference>
<evidence type="ECO:0000313" key="2">
    <source>
        <dbReference type="Proteomes" id="UP000297900"/>
    </source>
</evidence>
<dbReference type="AlphaFoldDB" id="A0A4Y8M983"/>
<proteinExistence type="predicted"/>
<dbReference type="OrthoDB" id="68731at2"/>
<dbReference type="RefSeq" id="WP_135150220.1">
    <property type="nucleotide sequence ID" value="NZ_SOMN01000001.1"/>
</dbReference>
<dbReference type="Proteomes" id="UP000297900">
    <property type="component" value="Unassembled WGS sequence"/>
</dbReference>
<protein>
    <submittedName>
        <fullName evidence="1">DUF1572 domain-containing protein</fullName>
    </submittedName>
</protein>
<accession>A0A4Y8M983</accession>
<organism evidence="1 2">
    <name type="scientific">Cohnella luojiensis</name>
    <dbReference type="NCBI Taxonomy" id="652876"/>
    <lineage>
        <taxon>Bacteria</taxon>
        <taxon>Bacillati</taxon>
        <taxon>Bacillota</taxon>
        <taxon>Bacilli</taxon>
        <taxon>Bacillales</taxon>
        <taxon>Paenibacillaceae</taxon>
        <taxon>Cohnella</taxon>
    </lineage>
</organism>
<dbReference type="InterPro" id="IPR034660">
    <property type="entry name" value="DinB/YfiT-like"/>
</dbReference>
<sequence length="139" mass="15617">MYNNANESSRDISIVVKGIVYRADSKAVRKIGEKPDRNRDDEFVDDIEGLAQLMQLWEKGWAVLFDSLEELTPDDLLRTVTIRGQAHSVLQAIHRQISHYGYHVGQIVYVAKANKSADWQTLSIAKGGSGKFNESLKPS</sequence>
<keyword evidence="2" id="KW-1185">Reference proteome</keyword>
<evidence type="ECO:0000313" key="1">
    <source>
        <dbReference type="EMBL" id="TFE31649.1"/>
    </source>
</evidence>